<feature type="transmembrane region" description="Helical" evidence="1">
    <location>
        <begin position="32"/>
        <end position="56"/>
    </location>
</feature>
<gene>
    <name evidence="2" type="primary">orf148</name>
</gene>
<reference evidence="2" key="1">
    <citation type="journal article" date="2020" name="J. Phycol.">
        <title>Relative expression analysis of light-harvesting genes in the freshwater alga Lympha mucosa (Batrachospermales, Rhodophyta).</title>
        <authorList>
            <person name="Evans J.R."/>
            <person name="Vis M.L."/>
        </authorList>
    </citation>
    <scope>NUCLEOTIDE SEQUENCE</scope>
</reference>
<geneLocation type="plastid" evidence="2"/>
<feature type="transmembrane region" description="Helical" evidence="1">
    <location>
        <begin position="68"/>
        <end position="83"/>
    </location>
</feature>
<keyword evidence="1" id="KW-0472">Membrane</keyword>
<protein>
    <recommendedName>
        <fullName evidence="3">Transmembrane protein</fullName>
    </recommendedName>
</protein>
<keyword evidence="2" id="KW-0934">Plastid</keyword>
<dbReference type="EMBL" id="MN509464">
    <property type="protein sequence ID" value="QHO64097.1"/>
    <property type="molecule type" value="Genomic_DNA"/>
</dbReference>
<accession>A0A6B9VQR8</accession>
<organism evidence="2">
    <name type="scientific">Lympha mucosa</name>
    <dbReference type="NCBI Taxonomy" id="2045360"/>
    <lineage>
        <taxon>Eukaryota</taxon>
        <taxon>Rhodophyta</taxon>
        <taxon>Florideophyceae</taxon>
        <taxon>Nemaliophycidae</taxon>
        <taxon>Batrachospermales</taxon>
        <taxon>Batrachospermaceae</taxon>
        <taxon>Lympha</taxon>
    </lineage>
</organism>
<evidence type="ECO:0000256" key="1">
    <source>
        <dbReference type="SAM" id="Phobius"/>
    </source>
</evidence>
<keyword evidence="1" id="KW-1133">Transmembrane helix</keyword>
<dbReference type="AlphaFoldDB" id="A0A6B9VQR8"/>
<sequence length="148" mass="18043">MLLFHSLVNNINDFIDISLYRIEYEYCLTHNYILLCYSSINIQILAILLVHDVHIIWLSNYQLTKRQSYSFIIILLYIISYHIEKKQIYLIETKIFNYQALSLYIWIGFQLIQQRNSYYCKQKIHGLSFFYNKSKSKNLWRRLLILTI</sequence>
<feature type="transmembrane region" description="Helical" evidence="1">
    <location>
        <begin position="95"/>
        <end position="112"/>
    </location>
</feature>
<name>A0A6B9VQR8_9FLOR</name>
<evidence type="ECO:0008006" key="3">
    <source>
        <dbReference type="Google" id="ProtNLM"/>
    </source>
</evidence>
<evidence type="ECO:0000313" key="2">
    <source>
        <dbReference type="EMBL" id="QHO64097.1"/>
    </source>
</evidence>
<keyword evidence="1" id="KW-0812">Transmembrane</keyword>
<proteinExistence type="predicted"/>